<keyword evidence="2" id="KW-1185">Reference proteome</keyword>
<evidence type="ECO:0000313" key="1">
    <source>
        <dbReference type="EMBL" id="KAI3780685.1"/>
    </source>
</evidence>
<evidence type="ECO:0000313" key="2">
    <source>
        <dbReference type="Proteomes" id="UP001055811"/>
    </source>
</evidence>
<accession>A0ACB9GC73</accession>
<reference evidence="2" key="1">
    <citation type="journal article" date="2022" name="Mol. Ecol. Resour.">
        <title>The genomes of chicory, endive, great burdock and yacon provide insights into Asteraceae palaeo-polyploidization history and plant inulin production.</title>
        <authorList>
            <person name="Fan W."/>
            <person name="Wang S."/>
            <person name="Wang H."/>
            <person name="Wang A."/>
            <person name="Jiang F."/>
            <person name="Liu H."/>
            <person name="Zhao H."/>
            <person name="Xu D."/>
            <person name="Zhang Y."/>
        </authorList>
    </citation>
    <scope>NUCLEOTIDE SEQUENCE [LARGE SCALE GENOMIC DNA]</scope>
    <source>
        <strain evidence="2">cv. Punajuju</strain>
    </source>
</reference>
<proteinExistence type="predicted"/>
<protein>
    <submittedName>
        <fullName evidence="1">Uncharacterized protein</fullName>
    </submittedName>
</protein>
<sequence length="214" mass="24035">MPPILHPPILHPPTQEIGKMEAIVFLYQYNDDKENVPPFAAISKTSDNKLSPKMTLKTKKKNNKNMKPLNDITNLVIDSLIQTPAETSPVVPRWQSRSICRSTADATSPSHCSLRRKTLDLASIPPLAIGPRQHLSPPQVVVFLGRQPSFTCIRFKFRTESSKFRGFRHCLLRLSPSSSDESHRKNGSPSQAFTIIRTSPSSPHLLWENYGSLI</sequence>
<organism evidence="1 2">
    <name type="scientific">Cichorium intybus</name>
    <name type="common">Chicory</name>
    <dbReference type="NCBI Taxonomy" id="13427"/>
    <lineage>
        <taxon>Eukaryota</taxon>
        <taxon>Viridiplantae</taxon>
        <taxon>Streptophyta</taxon>
        <taxon>Embryophyta</taxon>
        <taxon>Tracheophyta</taxon>
        <taxon>Spermatophyta</taxon>
        <taxon>Magnoliopsida</taxon>
        <taxon>eudicotyledons</taxon>
        <taxon>Gunneridae</taxon>
        <taxon>Pentapetalae</taxon>
        <taxon>asterids</taxon>
        <taxon>campanulids</taxon>
        <taxon>Asterales</taxon>
        <taxon>Asteraceae</taxon>
        <taxon>Cichorioideae</taxon>
        <taxon>Cichorieae</taxon>
        <taxon>Cichoriinae</taxon>
        <taxon>Cichorium</taxon>
    </lineage>
</organism>
<reference evidence="1 2" key="2">
    <citation type="journal article" date="2022" name="Mol. Ecol. Resour.">
        <title>The genomes of chicory, endive, great burdock and yacon provide insights into Asteraceae paleo-polyploidization history and plant inulin production.</title>
        <authorList>
            <person name="Fan W."/>
            <person name="Wang S."/>
            <person name="Wang H."/>
            <person name="Wang A."/>
            <person name="Jiang F."/>
            <person name="Liu H."/>
            <person name="Zhao H."/>
            <person name="Xu D."/>
            <person name="Zhang Y."/>
        </authorList>
    </citation>
    <scope>NUCLEOTIDE SEQUENCE [LARGE SCALE GENOMIC DNA]</scope>
    <source>
        <strain evidence="2">cv. Punajuju</strain>
        <tissue evidence="1">Leaves</tissue>
    </source>
</reference>
<dbReference type="EMBL" id="CM042010">
    <property type="protein sequence ID" value="KAI3780685.1"/>
    <property type="molecule type" value="Genomic_DNA"/>
</dbReference>
<name>A0ACB9GC73_CICIN</name>
<dbReference type="Proteomes" id="UP001055811">
    <property type="component" value="Linkage Group LG02"/>
</dbReference>
<gene>
    <name evidence="1" type="ORF">L2E82_10672</name>
</gene>
<comment type="caution">
    <text evidence="1">The sequence shown here is derived from an EMBL/GenBank/DDBJ whole genome shotgun (WGS) entry which is preliminary data.</text>
</comment>